<dbReference type="RefSeq" id="WP_222824005.1">
    <property type="nucleotide sequence ID" value="NZ_JAHWXP010000001.1"/>
</dbReference>
<feature type="domain" description="O-antigen ligase-related" evidence="6">
    <location>
        <begin position="230"/>
        <end position="364"/>
    </location>
</feature>
<evidence type="ECO:0000256" key="1">
    <source>
        <dbReference type="ARBA" id="ARBA00004141"/>
    </source>
</evidence>
<dbReference type="PANTHER" id="PTHR37422:SF13">
    <property type="entry name" value="LIPOPOLYSACCHARIDE BIOSYNTHESIS PROTEIN PA4999-RELATED"/>
    <property type="match status" value="1"/>
</dbReference>
<feature type="transmembrane region" description="Helical" evidence="5">
    <location>
        <begin position="244"/>
        <end position="260"/>
    </location>
</feature>
<keyword evidence="7" id="KW-0436">Ligase</keyword>
<dbReference type="InterPro" id="IPR007016">
    <property type="entry name" value="O-antigen_ligase-rel_domated"/>
</dbReference>
<keyword evidence="8" id="KW-1185">Reference proteome</keyword>
<feature type="transmembrane region" description="Helical" evidence="5">
    <location>
        <begin position="198"/>
        <end position="215"/>
    </location>
</feature>
<dbReference type="Proteomes" id="UP000759298">
    <property type="component" value="Unassembled WGS sequence"/>
</dbReference>
<proteinExistence type="predicted"/>
<dbReference type="PANTHER" id="PTHR37422">
    <property type="entry name" value="TEICHURONIC ACID BIOSYNTHESIS PROTEIN TUAE"/>
    <property type="match status" value="1"/>
</dbReference>
<evidence type="ECO:0000313" key="8">
    <source>
        <dbReference type="Proteomes" id="UP000759298"/>
    </source>
</evidence>
<dbReference type="GO" id="GO:0016874">
    <property type="term" value="F:ligase activity"/>
    <property type="evidence" value="ECO:0007669"/>
    <property type="project" value="UniProtKB-KW"/>
</dbReference>
<feature type="transmembrane region" description="Helical" evidence="5">
    <location>
        <begin position="150"/>
        <end position="170"/>
    </location>
</feature>
<dbReference type="InterPro" id="IPR051533">
    <property type="entry name" value="WaaL-like"/>
</dbReference>
<feature type="transmembrane region" description="Helical" evidence="5">
    <location>
        <begin position="350"/>
        <end position="370"/>
    </location>
</feature>
<gene>
    <name evidence="7" type="ORF">KYN89_04660</name>
</gene>
<evidence type="ECO:0000256" key="4">
    <source>
        <dbReference type="ARBA" id="ARBA00023136"/>
    </source>
</evidence>
<feature type="transmembrane region" description="Helical" evidence="5">
    <location>
        <begin position="267"/>
        <end position="286"/>
    </location>
</feature>
<keyword evidence="2 5" id="KW-0812">Transmembrane</keyword>
<comment type="subcellular location">
    <subcellularLocation>
        <location evidence="1">Membrane</location>
        <topology evidence="1">Multi-pass membrane protein</topology>
    </subcellularLocation>
</comment>
<organism evidence="7 8">
    <name type="scientific">Alteriqipengyuania abyssalis</name>
    <dbReference type="NCBI Taxonomy" id="2860200"/>
    <lineage>
        <taxon>Bacteria</taxon>
        <taxon>Pseudomonadati</taxon>
        <taxon>Pseudomonadota</taxon>
        <taxon>Alphaproteobacteria</taxon>
        <taxon>Sphingomonadales</taxon>
        <taxon>Erythrobacteraceae</taxon>
        <taxon>Alteriqipengyuania</taxon>
    </lineage>
</organism>
<comment type="caution">
    <text evidence="7">The sequence shown here is derived from an EMBL/GenBank/DDBJ whole genome shotgun (WGS) entry which is preliminary data.</text>
</comment>
<feature type="transmembrane region" description="Helical" evidence="5">
    <location>
        <begin position="23"/>
        <end position="44"/>
    </location>
</feature>
<keyword evidence="4 5" id="KW-0472">Membrane</keyword>
<feature type="transmembrane region" description="Helical" evidence="5">
    <location>
        <begin position="409"/>
        <end position="427"/>
    </location>
</feature>
<dbReference type="EMBL" id="JAHWXP010000001">
    <property type="protein sequence ID" value="MBY8336331.1"/>
    <property type="molecule type" value="Genomic_DNA"/>
</dbReference>
<evidence type="ECO:0000256" key="2">
    <source>
        <dbReference type="ARBA" id="ARBA00022692"/>
    </source>
</evidence>
<protein>
    <submittedName>
        <fullName evidence="7">O-antigen ligase family protein</fullName>
    </submittedName>
</protein>
<name>A0ABS7PB89_9SPHN</name>
<keyword evidence="3 5" id="KW-1133">Transmembrane helix</keyword>
<dbReference type="Pfam" id="PF04932">
    <property type="entry name" value="Wzy_C"/>
    <property type="match status" value="1"/>
</dbReference>
<evidence type="ECO:0000256" key="5">
    <source>
        <dbReference type="SAM" id="Phobius"/>
    </source>
</evidence>
<evidence type="ECO:0000259" key="6">
    <source>
        <dbReference type="Pfam" id="PF04932"/>
    </source>
</evidence>
<feature type="transmembrane region" description="Helical" evidence="5">
    <location>
        <begin position="118"/>
        <end position="138"/>
    </location>
</feature>
<feature type="transmembrane region" description="Helical" evidence="5">
    <location>
        <begin position="95"/>
        <end position="112"/>
    </location>
</feature>
<sequence>MDMQLRGGAYTGPRAHPILREPALVLIALVAIVMPIVSALAYPTYIHHMPTLPWEFSRLIELPFVVSEVAVVLWAGRQGFDLTAAWRNLPRDIRIAAGVLLFAIATSALLISNNFPYSLTHSLIVVIHLIFALAVYHLVTRRSMPGPDRIIPLIAAGATVLMVYTAWWLLTAPPPETQLYGRIEWHAALPGFISVRHFGAWYAGLSAVFALRILFAERDGRIGWDHLFYCLTAAALVWSGTRAGVLALMVVVGIAMLSLRRIPPARTIGHAAILTGFALCLAWIAIPPDDSFRLWNLNDGRITESIDAGRFLAWKLGIERWADSPLFGWGTGSFLWEVDPGFPHTQPHNVMVQFLISWGIVGAIPAFWLLGRAIRAAHTSALAHREMLPFLGMAYALLLQSLLEGMLHYPRFIGAIIVLLALVIARAHRPGVATTH</sequence>
<accession>A0ABS7PB89</accession>
<feature type="transmembrane region" description="Helical" evidence="5">
    <location>
        <begin position="382"/>
        <end position="403"/>
    </location>
</feature>
<evidence type="ECO:0000313" key="7">
    <source>
        <dbReference type="EMBL" id="MBY8336331.1"/>
    </source>
</evidence>
<evidence type="ECO:0000256" key="3">
    <source>
        <dbReference type="ARBA" id="ARBA00022989"/>
    </source>
</evidence>
<reference evidence="7 8" key="1">
    <citation type="submission" date="2021-07" db="EMBL/GenBank/DDBJ databases">
        <title>Alteriqipengyuania abyssalis NZ-12B nov, sp.nov isolated from deep sea sponge in pacific ocean.</title>
        <authorList>
            <person name="Tareen S."/>
            <person name="Wink J."/>
        </authorList>
    </citation>
    <scope>NUCLEOTIDE SEQUENCE [LARGE SCALE GENOMIC DNA]</scope>
    <source>
        <strain evidence="7 8">NZ-12B</strain>
    </source>
</reference>